<dbReference type="InterPro" id="IPR027785">
    <property type="entry name" value="UvrD-like_helicase_C"/>
</dbReference>
<dbReference type="SUPFAM" id="SSF52540">
    <property type="entry name" value="P-loop containing nucleoside triphosphate hydrolases"/>
    <property type="match status" value="1"/>
</dbReference>
<accession>A0ABV2CJW0</accession>
<dbReference type="InterPro" id="IPR027417">
    <property type="entry name" value="P-loop_NTPase"/>
</dbReference>
<dbReference type="InterPro" id="IPR011528">
    <property type="entry name" value="NERD"/>
</dbReference>
<keyword evidence="5" id="KW-1185">Reference proteome</keyword>
<evidence type="ECO:0000313" key="5">
    <source>
        <dbReference type="Proteomes" id="UP001548590"/>
    </source>
</evidence>
<comment type="caution">
    <text evidence="4">The sequence shown here is derived from an EMBL/GenBank/DDBJ whole genome shotgun (WGS) entry which is preliminary data.</text>
</comment>
<evidence type="ECO:0000259" key="3">
    <source>
        <dbReference type="Pfam" id="PF13538"/>
    </source>
</evidence>
<reference evidence="4 5" key="1">
    <citation type="submission" date="2024-07" db="EMBL/GenBank/DDBJ databases">
        <title>Uliginosibacterium paludis KCTC:42655.</title>
        <authorList>
            <person name="Kim M.K."/>
        </authorList>
    </citation>
    <scope>NUCLEOTIDE SEQUENCE [LARGE SCALE GENOMIC DNA]</scope>
    <source>
        <strain evidence="4 5">KCTC 42655</strain>
    </source>
</reference>
<evidence type="ECO:0000256" key="1">
    <source>
        <dbReference type="ARBA" id="ARBA00034923"/>
    </source>
</evidence>
<dbReference type="PANTHER" id="PTHR11070">
    <property type="entry name" value="UVRD / RECB / PCRA DNA HELICASE FAMILY MEMBER"/>
    <property type="match status" value="1"/>
</dbReference>
<dbReference type="PANTHER" id="PTHR11070:SF2">
    <property type="entry name" value="ATP-DEPENDENT DNA HELICASE SRS2"/>
    <property type="match status" value="1"/>
</dbReference>
<evidence type="ECO:0000313" key="4">
    <source>
        <dbReference type="EMBL" id="MET1488189.1"/>
    </source>
</evidence>
<name>A0ABV2CJW0_9RHOO</name>
<dbReference type="Pfam" id="PF08378">
    <property type="entry name" value="NERD"/>
    <property type="match status" value="1"/>
</dbReference>
<dbReference type="Proteomes" id="UP001548590">
    <property type="component" value="Unassembled WGS sequence"/>
</dbReference>
<dbReference type="Pfam" id="PF13245">
    <property type="entry name" value="AAA_19"/>
    <property type="match status" value="1"/>
</dbReference>
<feature type="domain" description="NERD" evidence="2">
    <location>
        <begin position="21"/>
        <end position="117"/>
    </location>
</feature>
<dbReference type="EMBL" id="JBEWLZ010000001">
    <property type="protein sequence ID" value="MET1488189.1"/>
    <property type="molecule type" value="Genomic_DNA"/>
</dbReference>
<dbReference type="GO" id="GO:0005524">
    <property type="term" value="F:ATP binding"/>
    <property type="evidence" value="ECO:0007669"/>
    <property type="project" value="UniProtKB-KW"/>
</dbReference>
<dbReference type="InterPro" id="IPR000212">
    <property type="entry name" value="DNA_helicase_UvrD/REP"/>
</dbReference>
<keyword evidence="4" id="KW-0067">ATP-binding</keyword>
<sequence length="542" mass="60263">MAKALPSGWEALEVTGAALREIETLKLLVAALPDSYTIYHSVHWTLLEQRGGVHGEIDFVVVNRAGDLLLIEQKCGFLSEGPDGLVNAYGERQKSVAAQVSRTLHAMQKKLFQSLGGELVRIEHLFYCPDYQVRNPVTAGLQPERIVDAKRRAELAIVIQRILPEGNASEVARKVHRFLSDTLQLATDVSTRIGQARALVTRVAGGLAHWGRRLDFSPYRMRVTGTAGSGKTQLALAELHDAAAAGRRALYLCFNRPLADHMAAIAPAGSLCLTFHAFCDRLLKQAGVQTDFSSPDAFNRLIDQAATLAPADEGFDLLIVDEGQDFEPAWRTLIFRHANENTRLIWLEDPMQNLYARPPFNEPGWIRIDARTNYRCPRPVVRLLQGLLPGEESIEAASPFDSEELDIITYRDAEGLRNGVKEAIRRCLGEGFRKQDIVILSAHGQQHSALMPFDQLGPHHLRRFTGRYDMLGGPIYSPGELLLESVYRFKGQSAPAVVLAEVDFEVLDEREARKLFVGASRAMMKLVIVLSERSATLLSERM</sequence>
<organism evidence="4 5">
    <name type="scientific">Uliginosibacterium paludis</name>
    <dbReference type="NCBI Taxonomy" id="1615952"/>
    <lineage>
        <taxon>Bacteria</taxon>
        <taxon>Pseudomonadati</taxon>
        <taxon>Pseudomonadota</taxon>
        <taxon>Betaproteobacteria</taxon>
        <taxon>Rhodocyclales</taxon>
        <taxon>Zoogloeaceae</taxon>
        <taxon>Uliginosibacterium</taxon>
    </lineage>
</organism>
<dbReference type="Pfam" id="PF13538">
    <property type="entry name" value="UvrD_C_2"/>
    <property type="match status" value="1"/>
</dbReference>
<gene>
    <name evidence="4" type="ORF">ABVT11_00005</name>
</gene>
<feature type="domain" description="UvrD-like helicase C-terminal" evidence="3">
    <location>
        <begin position="484"/>
        <end position="529"/>
    </location>
</feature>
<evidence type="ECO:0000259" key="2">
    <source>
        <dbReference type="Pfam" id="PF08378"/>
    </source>
</evidence>
<dbReference type="RefSeq" id="WP_345926077.1">
    <property type="nucleotide sequence ID" value="NZ_JBDIVF010000003.1"/>
</dbReference>
<protein>
    <recommendedName>
        <fullName evidence="1">DNA 3'-5' helicase II</fullName>
    </recommendedName>
</protein>
<keyword evidence="4" id="KW-0547">Nucleotide-binding</keyword>
<proteinExistence type="predicted"/>
<dbReference type="Gene3D" id="3.40.50.300">
    <property type="entry name" value="P-loop containing nucleotide triphosphate hydrolases"/>
    <property type="match status" value="2"/>
</dbReference>